<reference evidence="11" key="1">
    <citation type="submission" date="2020-07" db="EMBL/GenBank/DDBJ databases">
        <title>Huge and variable diversity of episymbiotic CPR bacteria and DPANN archaea in groundwater ecosystems.</title>
        <authorList>
            <person name="He C.Y."/>
            <person name="Keren R."/>
            <person name="Whittaker M."/>
            <person name="Farag I.F."/>
            <person name="Doudna J."/>
            <person name="Cate J.H.D."/>
            <person name="Banfield J.F."/>
        </authorList>
    </citation>
    <scope>NUCLEOTIDE SEQUENCE</scope>
    <source>
        <strain evidence="11">NC_groundwater_1664_Pr3_B-0.1um_52_9</strain>
    </source>
</reference>
<dbReference type="InterPro" id="IPR018214">
    <property type="entry name" value="GluRdtase_CS"/>
</dbReference>
<dbReference type="NCBIfam" id="TIGR01035">
    <property type="entry name" value="hemA"/>
    <property type="match status" value="1"/>
</dbReference>
<feature type="domain" description="Glutamyl-tRNA reductase N-terminal" evidence="10">
    <location>
        <begin position="6"/>
        <end position="156"/>
    </location>
</feature>
<accession>A0A9D6UXK4</accession>
<keyword evidence="5 11" id="KW-0560">Oxidoreductase</keyword>
<dbReference type="InterPro" id="IPR036291">
    <property type="entry name" value="NAD(P)-bd_dom_sf"/>
</dbReference>
<proteinExistence type="inferred from homology"/>
<keyword evidence="6" id="KW-0627">Porphyrin biosynthesis</keyword>
<dbReference type="EMBL" id="JACRDE010000057">
    <property type="protein sequence ID" value="MBI5248271.1"/>
    <property type="molecule type" value="Genomic_DNA"/>
</dbReference>
<comment type="similarity">
    <text evidence="2">Belongs to the glutamyl-tRNA reductase family.</text>
</comment>
<evidence type="ECO:0000313" key="12">
    <source>
        <dbReference type="Proteomes" id="UP000807825"/>
    </source>
</evidence>
<dbReference type="Pfam" id="PF05201">
    <property type="entry name" value="GlutR_N"/>
    <property type="match status" value="1"/>
</dbReference>
<sequence length="335" mass="37197">MSILVIGLNHSTAPVEVREKITFPGDSEGKVTRFFANLDGVEEAMILSTCNRAEIIVSADDPAARREPLIRAIGEVHGLDPDPFREFLYVRSGDAAVRHVFRVAASLDSMVIGEPQILGQVKEGYRRAADVDATGPILNRLLHRAFFAAKRVRTETGVGSAAVSVAYAAVELARKILGELNDKSVLLIGAGEMAELAARHLITQVKQPVVVVNRTFENACNLARELRGSAVRMEKLEEGLVDADVVITSTGSCEPLITRDHMRRVMRRRRYRPIFLIDIAIPRDVEPAANDVDSVYLYNIDDLQAVVEENLGERRQEALRGERIVEEEVTKFMNW</sequence>
<evidence type="ECO:0000256" key="7">
    <source>
        <dbReference type="ARBA" id="ARBA00047464"/>
    </source>
</evidence>
<dbReference type="Gene3D" id="3.40.50.720">
    <property type="entry name" value="NAD(P)-binding Rossmann-like Domain"/>
    <property type="match status" value="1"/>
</dbReference>
<dbReference type="InterPro" id="IPR015895">
    <property type="entry name" value="4pyrrol_synth_GluRdtase_N"/>
</dbReference>
<dbReference type="FunFam" id="3.40.50.720:FF:000031">
    <property type="entry name" value="Glutamyl-tRNA reductase"/>
    <property type="match status" value="1"/>
</dbReference>
<dbReference type="GO" id="GO:0050661">
    <property type="term" value="F:NADP binding"/>
    <property type="evidence" value="ECO:0007669"/>
    <property type="project" value="InterPro"/>
</dbReference>
<dbReference type="InterPro" id="IPR000343">
    <property type="entry name" value="4pyrrol_synth_GluRdtase"/>
</dbReference>
<evidence type="ECO:0000256" key="3">
    <source>
        <dbReference type="ARBA" id="ARBA00012970"/>
    </source>
</evidence>
<dbReference type="SUPFAM" id="SSF69742">
    <property type="entry name" value="Glutamyl tRNA-reductase catalytic, N-terminal domain"/>
    <property type="match status" value="1"/>
</dbReference>
<protein>
    <recommendedName>
        <fullName evidence="8">Glutamyl-tRNA reductase</fullName>
        <ecNumber evidence="3">1.2.1.70</ecNumber>
    </recommendedName>
</protein>
<evidence type="ECO:0000256" key="8">
    <source>
        <dbReference type="ARBA" id="ARBA00068659"/>
    </source>
</evidence>
<gene>
    <name evidence="11" type="ORF">HY912_02140</name>
</gene>
<dbReference type="GO" id="GO:0019353">
    <property type="term" value="P:protoporphyrinogen IX biosynthetic process from glutamate"/>
    <property type="evidence" value="ECO:0007669"/>
    <property type="project" value="TreeGrafter"/>
</dbReference>
<evidence type="ECO:0000256" key="6">
    <source>
        <dbReference type="ARBA" id="ARBA00023244"/>
    </source>
</evidence>
<dbReference type="EC" id="1.2.1.70" evidence="3"/>
<evidence type="ECO:0000256" key="4">
    <source>
        <dbReference type="ARBA" id="ARBA00022857"/>
    </source>
</evidence>
<organism evidence="11 12">
    <name type="scientific">Desulfomonile tiedjei</name>
    <dbReference type="NCBI Taxonomy" id="2358"/>
    <lineage>
        <taxon>Bacteria</taxon>
        <taxon>Pseudomonadati</taxon>
        <taxon>Thermodesulfobacteriota</taxon>
        <taxon>Desulfomonilia</taxon>
        <taxon>Desulfomonilales</taxon>
        <taxon>Desulfomonilaceae</taxon>
        <taxon>Desulfomonile</taxon>
    </lineage>
</organism>
<evidence type="ECO:0000313" key="11">
    <source>
        <dbReference type="EMBL" id="MBI5248271.1"/>
    </source>
</evidence>
<evidence type="ECO:0000256" key="5">
    <source>
        <dbReference type="ARBA" id="ARBA00023002"/>
    </source>
</evidence>
<dbReference type="FunFam" id="3.30.460.30:FF:000001">
    <property type="entry name" value="Glutamyl-tRNA reductase"/>
    <property type="match status" value="1"/>
</dbReference>
<dbReference type="GO" id="GO:0008883">
    <property type="term" value="F:glutamyl-tRNA reductase activity"/>
    <property type="evidence" value="ECO:0007669"/>
    <property type="project" value="UniProtKB-EC"/>
</dbReference>
<name>A0A9D6UXK4_9BACT</name>
<comment type="catalytic activity">
    <reaction evidence="7">
        <text>(S)-4-amino-5-oxopentanoate + tRNA(Glu) + NADP(+) = L-glutamyl-tRNA(Glu) + NADPH + H(+)</text>
        <dbReference type="Rhea" id="RHEA:12344"/>
        <dbReference type="Rhea" id="RHEA-COMP:9663"/>
        <dbReference type="Rhea" id="RHEA-COMP:9680"/>
        <dbReference type="ChEBI" id="CHEBI:15378"/>
        <dbReference type="ChEBI" id="CHEBI:57501"/>
        <dbReference type="ChEBI" id="CHEBI:57783"/>
        <dbReference type="ChEBI" id="CHEBI:58349"/>
        <dbReference type="ChEBI" id="CHEBI:78442"/>
        <dbReference type="ChEBI" id="CHEBI:78520"/>
        <dbReference type="EC" id="1.2.1.70"/>
    </reaction>
</comment>
<evidence type="ECO:0000256" key="1">
    <source>
        <dbReference type="ARBA" id="ARBA00005059"/>
    </source>
</evidence>
<dbReference type="Proteomes" id="UP000807825">
    <property type="component" value="Unassembled WGS sequence"/>
</dbReference>
<feature type="domain" description="Quinate/shikimate 5-dehydrogenase/glutamyl-tRNA reductase" evidence="9">
    <location>
        <begin position="171"/>
        <end position="306"/>
    </location>
</feature>
<dbReference type="SUPFAM" id="SSF51735">
    <property type="entry name" value="NAD(P)-binding Rossmann-fold domains"/>
    <property type="match status" value="1"/>
</dbReference>
<evidence type="ECO:0000256" key="2">
    <source>
        <dbReference type="ARBA" id="ARBA00005916"/>
    </source>
</evidence>
<dbReference type="PANTHER" id="PTHR43013">
    <property type="entry name" value="GLUTAMYL-TRNA REDUCTASE"/>
    <property type="match status" value="1"/>
</dbReference>
<evidence type="ECO:0000259" key="9">
    <source>
        <dbReference type="Pfam" id="PF01488"/>
    </source>
</evidence>
<dbReference type="InterPro" id="IPR006151">
    <property type="entry name" value="Shikm_DH/Glu-tRNA_Rdtase"/>
</dbReference>
<feature type="non-terminal residue" evidence="11">
    <location>
        <position position="335"/>
    </location>
</feature>
<dbReference type="PROSITE" id="PS00747">
    <property type="entry name" value="GLUTR"/>
    <property type="match status" value="1"/>
</dbReference>
<dbReference type="CDD" id="cd05213">
    <property type="entry name" value="NAD_bind_Glutamyl_tRNA_reduct"/>
    <property type="match status" value="1"/>
</dbReference>
<comment type="caution">
    <text evidence="11">The sequence shown here is derived from an EMBL/GenBank/DDBJ whole genome shotgun (WGS) entry which is preliminary data.</text>
</comment>
<evidence type="ECO:0000259" key="10">
    <source>
        <dbReference type="Pfam" id="PF05201"/>
    </source>
</evidence>
<dbReference type="Gene3D" id="3.30.460.30">
    <property type="entry name" value="Glutamyl-tRNA reductase, N-terminal domain"/>
    <property type="match status" value="1"/>
</dbReference>
<dbReference type="PANTHER" id="PTHR43013:SF1">
    <property type="entry name" value="GLUTAMYL-TRNA REDUCTASE"/>
    <property type="match status" value="1"/>
</dbReference>
<dbReference type="HAMAP" id="MF_00087">
    <property type="entry name" value="Glu_tRNA_reductase"/>
    <property type="match status" value="1"/>
</dbReference>
<comment type="pathway">
    <text evidence="1">Porphyrin-containing compound metabolism; protoporphyrin-IX biosynthesis; 5-aminolevulinate from L-glutamyl-tRNA(Glu): step 1/2.</text>
</comment>
<dbReference type="InterPro" id="IPR036343">
    <property type="entry name" value="GluRdtase_N_sf"/>
</dbReference>
<dbReference type="AlphaFoldDB" id="A0A9D6UXK4"/>
<keyword evidence="4" id="KW-0521">NADP</keyword>
<dbReference type="Pfam" id="PF01488">
    <property type="entry name" value="Shikimate_DH"/>
    <property type="match status" value="1"/>
</dbReference>